<gene>
    <name evidence="8" type="primary">pknB_22</name>
    <name evidence="8" type="ORF">Poly24_46760</name>
</gene>
<dbReference type="CDD" id="cd14014">
    <property type="entry name" value="STKc_PknB_like"/>
    <property type="match status" value="1"/>
</dbReference>
<dbReference type="Gene3D" id="3.30.200.20">
    <property type="entry name" value="Phosphorylase Kinase, domain 1"/>
    <property type="match status" value="1"/>
</dbReference>
<dbReference type="SUPFAM" id="SSF56112">
    <property type="entry name" value="Protein kinase-like (PK-like)"/>
    <property type="match status" value="1"/>
</dbReference>
<dbReference type="Gene3D" id="1.10.510.10">
    <property type="entry name" value="Transferase(Phosphotransferase) domain 1"/>
    <property type="match status" value="1"/>
</dbReference>
<dbReference type="KEGG" id="rcf:Poly24_46760"/>
<feature type="region of interest" description="Disordered" evidence="5">
    <location>
        <begin position="1"/>
        <end position="42"/>
    </location>
</feature>
<dbReference type="PROSITE" id="PS50112">
    <property type="entry name" value="PAS"/>
    <property type="match status" value="1"/>
</dbReference>
<dbReference type="GO" id="GO:0004674">
    <property type="term" value="F:protein serine/threonine kinase activity"/>
    <property type="evidence" value="ECO:0007669"/>
    <property type="project" value="UniProtKB-EC"/>
</dbReference>
<dbReference type="PROSITE" id="PS00108">
    <property type="entry name" value="PROTEIN_KINASE_ST"/>
    <property type="match status" value="1"/>
</dbReference>
<keyword evidence="9" id="KW-1185">Reference proteome</keyword>
<dbReference type="AlphaFoldDB" id="A0A518JZG5"/>
<dbReference type="OrthoDB" id="6111975at2"/>
<dbReference type="InterPro" id="IPR013655">
    <property type="entry name" value="PAS_fold_3"/>
</dbReference>
<dbReference type="InterPro" id="IPR000719">
    <property type="entry name" value="Prot_kinase_dom"/>
</dbReference>
<dbReference type="SUPFAM" id="SSF55785">
    <property type="entry name" value="PYP-like sensor domain (PAS domain)"/>
    <property type="match status" value="1"/>
</dbReference>
<evidence type="ECO:0000256" key="4">
    <source>
        <dbReference type="ARBA" id="ARBA00022840"/>
    </source>
</evidence>
<keyword evidence="2" id="KW-0547">Nucleotide-binding</keyword>
<dbReference type="InterPro" id="IPR011009">
    <property type="entry name" value="Kinase-like_dom_sf"/>
</dbReference>
<dbReference type="PROSITE" id="PS50011">
    <property type="entry name" value="PROTEIN_KINASE_DOM"/>
    <property type="match status" value="1"/>
</dbReference>
<evidence type="ECO:0000256" key="3">
    <source>
        <dbReference type="ARBA" id="ARBA00022777"/>
    </source>
</evidence>
<dbReference type="PANTHER" id="PTHR43289">
    <property type="entry name" value="MITOGEN-ACTIVATED PROTEIN KINASE KINASE KINASE 20-RELATED"/>
    <property type="match status" value="1"/>
</dbReference>
<dbReference type="EMBL" id="CP036348">
    <property type="protein sequence ID" value="QDV70943.1"/>
    <property type="molecule type" value="Genomic_DNA"/>
</dbReference>
<keyword evidence="4" id="KW-0067">ATP-binding</keyword>
<dbReference type="InterPro" id="IPR008271">
    <property type="entry name" value="Ser/Thr_kinase_AS"/>
</dbReference>
<dbReference type="Pfam" id="PF00069">
    <property type="entry name" value="Pkinase"/>
    <property type="match status" value="1"/>
</dbReference>
<feature type="domain" description="Protein kinase" evidence="6">
    <location>
        <begin position="45"/>
        <end position="324"/>
    </location>
</feature>
<dbReference type="GO" id="GO:0005524">
    <property type="term" value="F:ATP binding"/>
    <property type="evidence" value="ECO:0007669"/>
    <property type="project" value="UniProtKB-KW"/>
</dbReference>
<dbReference type="EC" id="2.7.11.1" evidence="8"/>
<evidence type="ECO:0000256" key="2">
    <source>
        <dbReference type="ARBA" id="ARBA00022741"/>
    </source>
</evidence>
<evidence type="ECO:0000259" key="6">
    <source>
        <dbReference type="PROSITE" id="PS50011"/>
    </source>
</evidence>
<proteinExistence type="predicted"/>
<sequence length="438" mass="48591">MNNIPEEPDGQARQVGTRPLTTSMSSEEAASEPGDDTPKLGTSRYEINELIERGGMGAIFSARDLQLSRNVAIKVLRADRSQNSQAKQGFINEARIMSYLSHPGVTPIYECGTCEDQRPFYAMKLIDGTTLADMITSRACSTSHLVYIFADVCQTVAFAHSRGVLHLDLKPGNVMVGKFGEVHVMDWGLARIQGGAAEKGIDPPDLENENFSSVKGTVNGTPGYMSPEQARGRKLDKRADVFSLGAILCEILIGHAPYEGKDAHQIHKRAMTGSMQAAIDLLEHSTQDCVLIRLAKQCLARHKKERPRSAVEVAQAMATYHESAFQQMESDMQRFFELSLDLFCIAKADGYFQRINSNFSRVLGHSDSDLLARPFLDFVHPEDVDETMRQMELLQQGQPVVGFRNRYRTVSGEFKTLEWVAKSIANDNIIFAVARSVP</sequence>
<name>A0A518JZG5_9BACT</name>
<dbReference type="Pfam" id="PF08447">
    <property type="entry name" value="PAS_3"/>
    <property type="match status" value="1"/>
</dbReference>
<dbReference type="InterPro" id="IPR000014">
    <property type="entry name" value="PAS"/>
</dbReference>
<dbReference type="CDD" id="cd00130">
    <property type="entry name" value="PAS"/>
    <property type="match status" value="1"/>
</dbReference>
<protein>
    <submittedName>
        <fullName evidence="8">Serine/threonine-protein kinase PknB</fullName>
        <ecNumber evidence="8">2.7.11.1</ecNumber>
    </submittedName>
</protein>
<evidence type="ECO:0000256" key="5">
    <source>
        <dbReference type="SAM" id="MobiDB-lite"/>
    </source>
</evidence>
<dbReference type="SMART" id="SM00220">
    <property type="entry name" value="S_TKc"/>
    <property type="match status" value="1"/>
</dbReference>
<dbReference type="Gene3D" id="3.30.450.20">
    <property type="entry name" value="PAS domain"/>
    <property type="match status" value="1"/>
</dbReference>
<evidence type="ECO:0000259" key="7">
    <source>
        <dbReference type="PROSITE" id="PS50112"/>
    </source>
</evidence>
<dbReference type="RefSeq" id="WP_145100974.1">
    <property type="nucleotide sequence ID" value="NZ_CP036348.1"/>
</dbReference>
<dbReference type="PANTHER" id="PTHR43289:SF6">
    <property type="entry name" value="SERINE_THREONINE-PROTEIN KINASE NEKL-3"/>
    <property type="match status" value="1"/>
</dbReference>
<dbReference type="SMART" id="SM00091">
    <property type="entry name" value="PAS"/>
    <property type="match status" value="1"/>
</dbReference>
<evidence type="ECO:0000256" key="1">
    <source>
        <dbReference type="ARBA" id="ARBA00022679"/>
    </source>
</evidence>
<reference evidence="8 9" key="1">
    <citation type="submission" date="2019-02" db="EMBL/GenBank/DDBJ databases">
        <title>Deep-cultivation of Planctomycetes and their phenomic and genomic characterization uncovers novel biology.</title>
        <authorList>
            <person name="Wiegand S."/>
            <person name="Jogler M."/>
            <person name="Boedeker C."/>
            <person name="Pinto D."/>
            <person name="Vollmers J."/>
            <person name="Rivas-Marin E."/>
            <person name="Kohn T."/>
            <person name="Peeters S.H."/>
            <person name="Heuer A."/>
            <person name="Rast P."/>
            <person name="Oberbeckmann S."/>
            <person name="Bunk B."/>
            <person name="Jeske O."/>
            <person name="Meyerdierks A."/>
            <person name="Storesund J.E."/>
            <person name="Kallscheuer N."/>
            <person name="Luecker S."/>
            <person name="Lage O.M."/>
            <person name="Pohl T."/>
            <person name="Merkel B.J."/>
            <person name="Hornburger P."/>
            <person name="Mueller R.-W."/>
            <person name="Bruemmer F."/>
            <person name="Labrenz M."/>
            <person name="Spormann A.M."/>
            <person name="Op den Camp H."/>
            <person name="Overmann J."/>
            <person name="Amann R."/>
            <person name="Jetten M.S.M."/>
            <person name="Mascher T."/>
            <person name="Medema M.H."/>
            <person name="Devos D.P."/>
            <person name="Kaster A.-K."/>
            <person name="Ovreas L."/>
            <person name="Rohde M."/>
            <person name="Galperin M.Y."/>
            <person name="Jogler C."/>
        </authorList>
    </citation>
    <scope>NUCLEOTIDE SEQUENCE [LARGE SCALE GENOMIC DNA]</scope>
    <source>
        <strain evidence="8 9">Poly24</strain>
    </source>
</reference>
<accession>A0A518JZG5</accession>
<keyword evidence="1 8" id="KW-0808">Transferase</keyword>
<evidence type="ECO:0000313" key="8">
    <source>
        <dbReference type="EMBL" id="QDV70943.1"/>
    </source>
</evidence>
<evidence type="ECO:0000313" key="9">
    <source>
        <dbReference type="Proteomes" id="UP000315082"/>
    </source>
</evidence>
<organism evidence="8 9">
    <name type="scientific">Rosistilla carotiformis</name>
    <dbReference type="NCBI Taxonomy" id="2528017"/>
    <lineage>
        <taxon>Bacteria</taxon>
        <taxon>Pseudomonadati</taxon>
        <taxon>Planctomycetota</taxon>
        <taxon>Planctomycetia</taxon>
        <taxon>Pirellulales</taxon>
        <taxon>Pirellulaceae</taxon>
        <taxon>Rosistilla</taxon>
    </lineage>
</organism>
<keyword evidence="3 8" id="KW-0418">Kinase</keyword>
<dbReference type="Proteomes" id="UP000315082">
    <property type="component" value="Chromosome"/>
</dbReference>
<feature type="domain" description="PAS" evidence="7">
    <location>
        <begin position="328"/>
        <end position="398"/>
    </location>
</feature>
<dbReference type="NCBIfam" id="TIGR00229">
    <property type="entry name" value="sensory_box"/>
    <property type="match status" value="1"/>
</dbReference>
<dbReference type="InterPro" id="IPR035965">
    <property type="entry name" value="PAS-like_dom_sf"/>
</dbReference>